<dbReference type="Proteomes" id="UP000224460">
    <property type="component" value="Unassembled WGS sequence"/>
</dbReference>
<keyword evidence="2" id="KW-1185">Reference proteome</keyword>
<sequence>MPRKKSVLRLLICTLLSLFLLTAGVIGSIRVFNYCFNYTSTLIANENEREKNTVIREVSITLTPDMSLEDLAKSLYKENLISNIHYFLFETKLNKLASQLRPGQYTITSNMSNAQILKLMSSDLKSEEDTVTITIPEGFTLVNIADRLEKAGLFTREDFLAATNLRNRSYEYSFLKDLPTNLKYSLEGYLFPATYTFRKNATPEEVIYQMLRKYDEVLSNYSSAIKTSGYSMHEILTVASIIESEAKVSEERPLISGVVYNRLNADMPLQMCSTIQYVLEKRKESLSYSDLEVDSDYNTYQHKGLPPGPICCPGEAAISAAVMPEEHNYYYFVVTGDEIGSHSFAETAADHERNTLKYKQTLDMNFRQ</sequence>
<name>A0AC61DDI2_9FIRM</name>
<protein>
    <submittedName>
        <fullName evidence="1">Uncharacterized protein</fullName>
    </submittedName>
</protein>
<reference evidence="1" key="1">
    <citation type="submission" date="2017-10" db="EMBL/GenBank/DDBJ databases">
        <title>Genome sequence of cellulolytic Lachnospiraceae bacterium XHS1971 isolated from hotspring sediment.</title>
        <authorList>
            <person name="Vasudevan G."/>
            <person name="Joshi A.J."/>
            <person name="Hivarkar S."/>
            <person name="Lanjekar V.B."/>
            <person name="Dhakephalkar P.K."/>
            <person name="Dagar S."/>
        </authorList>
    </citation>
    <scope>NUCLEOTIDE SEQUENCE</scope>
    <source>
        <strain evidence="1">XHS1971</strain>
    </source>
</reference>
<dbReference type="EMBL" id="PEDL01000008">
    <property type="protein sequence ID" value="PHV70637.1"/>
    <property type="molecule type" value="Genomic_DNA"/>
</dbReference>
<organism evidence="1 2">
    <name type="scientific">Sporanaerobium hydrogeniformans</name>
    <dbReference type="NCBI Taxonomy" id="3072179"/>
    <lineage>
        <taxon>Bacteria</taxon>
        <taxon>Bacillati</taxon>
        <taxon>Bacillota</taxon>
        <taxon>Clostridia</taxon>
        <taxon>Lachnospirales</taxon>
        <taxon>Lachnospiraceae</taxon>
        <taxon>Sporanaerobium</taxon>
    </lineage>
</organism>
<gene>
    <name evidence="1" type="ORF">CS063_08880</name>
</gene>
<proteinExistence type="predicted"/>
<accession>A0AC61DDI2</accession>
<comment type="caution">
    <text evidence="1">The sequence shown here is derived from an EMBL/GenBank/DDBJ whole genome shotgun (WGS) entry which is preliminary data.</text>
</comment>
<evidence type="ECO:0000313" key="2">
    <source>
        <dbReference type="Proteomes" id="UP000224460"/>
    </source>
</evidence>
<evidence type="ECO:0000313" key="1">
    <source>
        <dbReference type="EMBL" id="PHV70637.1"/>
    </source>
</evidence>